<keyword evidence="2" id="KW-1185">Reference proteome</keyword>
<dbReference type="Proteomes" id="UP000315010">
    <property type="component" value="Unassembled WGS sequence"/>
</dbReference>
<evidence type="ECO:0000313" key="2">
    <source>
        <dbReference type="Proteomes" id="UP000315010"/>
    </source>
</evidence>
<protein>
    <submittedName>
        <fullName evidence="1">Uncharacterized protein</fullName>
    </submittedName>
</protein>
<dbReference type="EMBL" id="SJPJ01000001">
    <property type="protein sequence ID" value="TWT80033.1"/>
    <property type="molecule type" value="Genomic_DNA"/>
</dbReference>
<name>A0A5C5Z024_9BACT</name>
<dbReference type="AlphaFoldDB" id="A0A5C5Z024"/>
<accession>A0A5C5Z024</accession>
<organism evidence="1 2">
    <name type="scientific">Novipirellula herctigrandis</name>
    <dbReference type="NCBI Taxonomy" id="2527986"/>
    <lineage>
        <taxon>Bacteria</taxon>
        <taxon>Pseudomonadati</taxon>
        <taxon>Planctomycetota</taxon>
        <taxon>Planctomycetia</taxon>
        <taxon>Pirellulales</taxon>
        <taxon>Pirellulaceae</taxon>
        <taxon>Novipirellula</taxon>
    </lineage>
</organism>
<proteinExistence type="predicted"/>
<evidence type="ECO:0000313" key="1">
    <source>
        <dbReference type="EMBL" id="TWT80033.1"/>
    </source>
</evidence>
<gene>
    <name evidence="1" type="ORF">CA13_14450</name>
</gene>
<sequence length="56" mass="6224">MIYKQSFPNIITKESMLAATTTPNASSILHCFRYSSVHIGDHFGSQLDEVLVITPL</sequence>
<comment type="caution">
    <text evidence="1">The sequence shown here is derived from an EMBL/GenBank/DDBJ whole genome shotgun (WGS) entry which is preliminary data.</text>
</comment>
<reference evidence="1 2" key="1">
    <citation type="submission" date="2019-02" db="EMBL/GenBank/DDBJ databases">
        <title>Deep-cultivation of Planctomycetes and their phenomic and genomic characterization uncovers novel biology.</title>
        <authorList>
            <person name="Wiegand S."/>
            <person name="Jogler M."/>
            <person name="Boedeker C."/>
            <person name="Pinto D."/>
            <person name="Vollmers J."/>
            <person name="Rivas-Marin E."/>
            <person name="Kohn T."/>
            <person name="Peeters S.H."/>
            <person name="Heuer A."/>
            <person name="Rast P."/>
            <person name="Oberbeckmann S."/>
            <person name="Bunk B."/>
            <person name="Jeske O."/>
            <person name="Meyerdierks A."/>
            <person name="Storesund J.E."/>
            <person name="Kallscheuer N."/>
            <person name="Luecker S."/>
            <person name="Lage O.M."/>
            <person name="Pohl T."/>
            <person name="Merkel B.J."/>
            <person name="Hornburger P."/>
            <person name="Mueller R.-W."/>
            <person name="Bruemmer F."/>
            <person name="Labrenz M."/>
            <person name="Spormann A.M."/>
            <person name="Op Den Camp H."/>
            <person name="Overmann J."/>
            <person name="Amann R."/>
            <person name="Jetten M.S.M."/>
            <person name="Mascher T."/>
            <person name="Medema M.H."/>
            <person name="Devos D.P."/>
            <person name="Kaster A.-K."/>
            <person name="Ovreas L."/>
            <person name="Rohde M."/>
            <person name="Galperin M.Y."/>
            <person name="Jogler C."/>
        </authorList>
    </citation>
    <scope>NUCLEOTIDE SEQUENCE [LARGE SCALE GENOMIC DNA]</scope>
    <source>
        <strain evidence="1 2">CA13</strain>
    </source>
</reference>